<dbReference type="PROSITE" id="PS51032">
    <property type="entry name" value="AP2_ERF"/>
    <property type="match status" value="1"/>
</dbReference>
<evidence type="ECO:0000313" key="10">
    <source>
        <dbReference type="Proteomes" id="UP001345219"/>
    </source>
</evidence>
<evidence type="ECO:0000256" key="5">
    <source>
        <dbReference type="ARBA" id="ARBA00023242"/>
    </source>
</evidence>
<comment type="subcellular location">
    <subcellularLocation>
        <location evidence="1">Nucleus</location>
    </subcellularLocation>
</comment>
<comment type="similarity">
    <text evidence="6">Belongs to the AP2/ERF transcription factor family. ERF subfamily.</text>
</comment>
<dbReference type="GO" id="GO:0009873">
    <property type="term" value="P:ethylene-activated signaling pathway"/>
    <property type="evidence" value="ECO:0007669"/>
    <property type="project" value="InterPro"/>
</dbReference>
<dbReference type="CDD" id="cd00018">
    <property type="entry name" value="AP2"/>
    <property type="match status" value="1"/>
</dbReference>
<keyword evidence="10" id="KW-1185">Reference proteome</keyword>
<dbReference type="InterPro" id="IPR036955">
    <property type="entry name" value="AP2/ERF_dom_sf"/>
</dbReference>
<dbReference type="InterPro" id="IPR044808">
    <property type="entry name" value="ERF_plant"/>
</dbReference>
<keyword evidence="5" id="KW-0539">Nucleus</keyword>
<dbReference type="GO" id="GO:0005634">
    <property type="term" value="C:nucleus"/>
    <property type="evidence" value="ECO:0007669"/>
    <property type="project" value="UniProtKB-SubCell"/>
</dbReference>
<dbReference type="SMART" id="SM00380">
    <property type="entry name" value="AP2"/>
    <property type="match status" value="1"/>
</dbReference>
<evidence type="ECO:0000256" key="7">
    <source>
        <dbReference type="SAM" id="MobiDB-lite"/>
    </source>
</evidence>
<dbReference type="PANTHER" id="PTHR31190:SF181">
    <property type="entry name" value="OS02G0764700 PROTEIN"/>
    <property type="match status" value="1"/>
</dbReference>
<feature type="region of interest" description="Disordered" evidence="7">
    <location>
        <begin position="104"/>
        <end position="145"/>
    </location>
</feature>
<name>A0AAN7L4D1_9MYRT</name>
<feature type="region of interest" description="Disordered" evidence="7">
    <location>
        <begin position="1"/>
        <end position="21"/>
    </location>
</feature>
<comment type="caution">
    <text evidence="9">The sequence shown here is derived from an EMBL/GenBank/DDBJ whole genome shotgun (WGS) entry which is preliminary data.</text>
</comment>
<evidence type="ECO:0000256" key="1">
    <source>
        <dbReference type="ARBA" id="ARBA00004123"/>
    </source>
</evidence>
<reference evidence="9 10" key="1">
    <citation type="journal article" date="2023" name="Hortic Res">
        <title>Pangenome of water caltrop reveals structural variations and asymmetric subgenome divergence after allopolyploidization.</title>
        <authorList>
            <person name="Zhang X."/>
            <person name="Chen Y."/>
            <person name="Wang L."/>
            <person name="Yuan Y."/>
            <person name="Fang M."/>
            <person name="Shi L."/>
            <person name="Lu R."/>
            <person name="Comes H.P."/>
            <person name="Ma Y."/>
            <person name="Chen Y."/>
            <person name="Huang G."/>
            <person name="Zhou Y."/>
            <person name="Zheng Z."/>
            <person name="Qiu Y."/>
        </authorList>
    </citation>
    <scope>NUCLEOTIDE SEQUENCE [LARGE SCALE GENOMIC DNA]</scope>
    <source>
        <tissue evidence="9">Roots</tissue>
    </source>
</reference>
<keyword evidence="4" id="KW-0804">Transcription</keyword>
<sequence>MQRLPTVTTGDSPDARPPASFYRQPLRDYSPLLLPLGSPLSRGQEFSVMVSALTDVVCKSATPTTAVTTLTVPPAPPTCWTCNIEGCLGCELFTFPVPVASPASREEEEAEASANHRDYENINKKQPDDSRKKRPRARKNYRGVRQRPWGKWAAEIRDPRRAVRVWLGTFNTAEDAARAYDRAAVEFRGARAKLNFPAADYSSDRGQEHERPSVSEGSAAAVGAPAEASEKAGVSASPSLGHPLADLWEIFGEEDEEMKQLLMDLGAN</sequence>
<feature type="compositionally biased region" description="Polar residues" evidence="7">
    <location>
        <begin position="1"/>
        <end position="11"/>
    </location>
</feature>
<evidence type="ECO:0000256" key="3">
    <source>
        <dbReference type="ARBA" id="ARBA00023125"/>
    </source>
</evidence>
<proteinExistence type="inferred from homology"/>
<feature type="region of interest" description="Disordered" evidence="7">
    <location>
        <begin position="199"/>
        <end position="238"/>
    </location>
</feature>
<dbReference type="InterPro" id="IPR001471">
    <property type="entry name" value="AP2/ERF_dom"/>
</dbReference>
<dbReference type="PANTHER" id="PTHR31190">
    <property type="entry name" value="DNA-BINDING DOMAIN"/>
    <property type="match status" value="1"/>
</dbReference>
<dbReference type="Gene3D" id="3.30.730.10">
    <property type="entry name" value="AP2/ERF domain"/>
    <property type="match status" value="1"/>
</dbReference>
<dbReference type="GO" id="GO:0003677">
    <property type="term" value="F:DNA binding"/>
    <property type="evidence" value="ECO:0007669"/>
    <property type="project" value="UniProtKB-KW"/>
</dbReference>
<accession>A0AAN7L4D1</accession>
<feature type="compositionally biased region" description="Basic residues" evidence="7">
    <location>
        <begin position="132"/>
        <end position="145"/>
    </location>
</feature>
<dbReference type="FunFam" id="3.30.730.10:FF:000001">
    <property type="entry name" value="Ethylene-responsive transcription factor 2"/>
    <property type="match status" value="1"/>
</dbReference>
<dbReference type="AlphaFoldDB" id="A0AAN7L4D1"/>
<dbReference type="GO" id="GO:0003700">
    <property type="term" value="F:DNA-binding transcription factor activity"/>
    <property type="evidence" value="ECO:0007669"/>
    <property type="project" value="InterPro"/>
</dbReference>
<dbReference type="EMBL" id="JAXIOK010000002">
    <property type="protein sequence ID" value="KAK4777594.1"/>
    <property type="molecule type" value="Genomic_DNA"/>
</dbReference>
<dbReference type="Pfam" id="PF00847">
    <property type="entry name" value="AP2"/>
    <property type="match status" value="1"/>
</dbReference>
<dbReference type="Proteomes" id="UP001345219">
    <property type="component" value="Chromosome 14"/>
</dbReference>
<keyword evidence="2" id="KW-0805">Transcription regulation</keyword>
<feature type="compositionally biased region" description="Low complexity" evidence="7">
    <location>
        <begin position="214"/>
        <end position="227"/>
    </location>
</feature>
<dbReference type="SUPFAM" id="SSF54171">
    <property type="entry name" value="DNA-binding domain"/>
    <property type="match status" value="1"/>
</dbReference>
<organism evidence="9 10">
    <name type="scientific">Trapa incisa</name>
    <dbReference type="NCBI Taxonomy" id="236973"/>
    <lineage>
        <taxon>Eukaryota</taxon>
        <taxon>Viridiplantae</taxon>
        <taxon>Streptophyta</taxon>
        <taxon>Embryophyta</taxon>
        <taxon>Tracheophyta</taxon>
        <taxon>Spermatophyta</taxon>
        <taxon>Magnoliopsida</taxon>
        <taxon>eudicotyledons</taxon>
        <taxon>Gunneridae</taxon>
        <taxon>Pentapetalae</taxon>
        <taxon>rosids</taxon>
        <taxon>malvids</taxon>
        <taxon>Myrtales</taxon>
        <taxon>Lythraceae</taxon>
        <taxon>Trapa</taxon>
    </lineage>
</organism>
<feature type="compositionally biased region" description="Basic and acidic residues" evidence="7">
    <location>
        <begin position="114"/>
        <end position="131"/>
    </location>
</feature>
<dbReference type="InterPro" id="IPR016177">
    <property type="entry name" value="DNA-bd_dom_sf"/>
</dbReference>
<feature type="domain" description="AP2/ERF" evidence="8">
    <location>
        <begin position="140"/>
        <end position="197"/>
    </location>
</feature>
<evidence type="ECO:0000313" key="9">
    <source>
        <dbReference type="EMBL" id="KAK4777594.1"/>
    </source>
</evidence>
<evidence type="ECO:0000256" key="6">
    <source>
        <dbReference type="ARBA" id="ARBA00024343"/>
    </source>
</evidence>
<evidence type="ECO:0000256" key="4">
    <source>
        <dbReference type="ARBA" id="ARBA00023163"/>
    </source>
</evidence>
<dbReference type="PRINTS" id="PR00367">
    <property type="entry name" value="ETHRSPELEMNT"/>
</dbReference>
<protein>
    <recommendedName>
        <fullName evidence="8">AP2/ERF domain-containing protein</fullName>
    </recommendedName>
</protein>
<gene>
    <name evidence="9" type="ORF">SAY87_017781</name>
</gene>
<feature type="compositionally biased region" description="Basic and acidic residues" evidence="7">
    <location>
        <begin position="202"/>
        <end position="213"/>
    </location>
</feature>
<keyword evidence="3" id="KW-0238">DNA-binding</keyword>
<evidence type="ECO:0000256" key="2">
    <source>
        <dbReference type="ARBA" id="ARBA00023015"/>
    </source>
</evidence>
<evidence type="ECO:0000259" key="8">
    <source>
        <dbReference type="PROSITE" id="PS51032"/>
    </source>
</evidence>